<feature type="domain" description="Response regulatory" evidence="12">
    <location>
        <begin position="5"/>
        <end position="121"/>
    </location>
</feature>
<reference evidence="14" key="1">
    <citation type="submission" date="2006-10" db="EMBL/GenBank/DDBJ databases">
        <title>Complete sequence of Solibacter usitatus Ellin6076.</title>
        <authorList>
            <consortium name="US DOE Joint Genome Institute"/>
            <person name="Copeland A."/>
            <person name="Lucas S."/>
            <person name="Lapidus A."/>
            <person name="Barry K."/>
            <person name="Detter J.C."/>
            <person name="Glavina del Rio T."/>
            <person name="Hammon N."/>
            <person name="Israni S."/>
            <person name="Dalin E."/>
            <person name="Tice H."/>
            <person name="Pitluck S."/>
            <person name="Thompson L.S."/>
            <person name="Brettin T."/>
            <person name="Bruce D."/>
            <person name="Han C."/>
            <person name="Tapia R."/>
            <person name="Gilna P."/>
            <person name="Schmutz J."/>
            <person name="Larimer F."/>
            <person name="Land M."/>
            <person name="Hauser L."/>
            <person name="Kyrpides N."/>
            <person name="Mikhailova N."/>
            <person name="Janssen P.H."/>
            <person name="Kuske C.R."/>
            <person name="Richardson P."/>
        </authorList>
    </citation>
    <scope>NUCLEOTIDE SEQUENCE</scope>
    <source>
        <strain evidence="14">Ellin6076</strain>
    </source>
</reference>
<dbReference type="GO" id="GO:0005524">
    <property type="term" value="F:ATP binding"/>
    <property type="evidence" value="ECO:0007669"/>
    <property type="project" value="UniProtKB-KW"/>
</dbReference>
<dbReference type="SMART" id="SM00448">
    <property type="entry name" value="REC"/>
    <property type="match status" value="1"/>
</dbReference>
<evidence type="ECO:0000256" key="1">
    <source>
        <dbReference type="ARBA" id="ARBA00004651"/>
    </source>
</evidence>
<comment type="subcellular location">
    <subcellularLocation>
        <location evidence="1">Cell membrane</location>
        <topology evidence="1">Multi-pass membrane protein</topology>
    </subcellularLocation>
</comment>
<feature type="modified residue" description="4-aspartylphosphate" evidence="11">
    <location>
        <position position="54"/>
    </location>
</feature>
<sequence length="232" mass="25455">MAGEPILIVDDTPVNLKLTRILLVNEGYKVLTAASAEEALELLRGYQPRLVLADIQLPGIDGLEMTRRIKQDERTRDTLVVALTAFAMKGDEQRAIEAGCDGYLVKPIDTRSFGGKIRELLDSRPAPPVTAGPTSAERETMAMDEMQTLQRRFLTEGEASARRMLLELDGPFQAAEAARTVHQWIGTGGLLGFSEIARLAREVETLLHERPVDSAQLRETLGGLVLAFNSSD</sequence>
<evidence type="ECO:0000256" key="4">
    <source>
        <dbReference type="ARBA" id="ARBA00022692"/>
    </source>
</evidence>
<dbReference type="Gene3D" id="3.40.50.2300">
    <property type="match status" value="1"/>
</dbReference>
<dbReference type="InterPro" id="IPR008207">
    <property type="entry name" value="Sig_transdc_His_kin_Hpt_dom"/>
</dbReference>
<dbReference type="InterPro" id="IPR011006">
    <property type="entry name" value="CheY-like_superfamily"/>
</dbReference>
<feature type="domain" description="HPt" evidence="13">
    <location>
        <begin position="142"/>
        <end position="232"/>
    </location>
</feature>
<evidence type="ECO:0000256" key="7">
    <source>
        <dbReference type="ARBA" id="ARBA00022989"/>
    </source>
</evidence>
<evidence type="ECO:0000256" key="10">
    <source>
        <dbReference type="PROSITE-ProRule" id="PRU00110"/>
    </source>
</evidence>
<dbReference type="OrthoDB" id="9800897at2"/>
<protein>
    <submittedName>
        <fullName evidence="14">Response regulator receiver protein</fullName>
    </submittedName>
</protein>
<evidence type="ECO:0000259" key="12">
    <source>
        <dbReference type="PROSITE" id="PS50110"/>
    </source>
</evidence>
<name>Q01U26_SOLUE</name>
<keyword evidence="4" id="KW-0812">Transmembrane</keyword>
<organism evidence="14">
    <name type="scientific">Solibacter usitatus (strain Ellin6076)</name>
    <dbReference type="NCBI Taxonomy" id="234267"/>
    <lineage>
        <taxon>Bacteria</taxon>
        <taxon>Pseudomonadati</taxon>
        <taxon>Acidobacteriota</taxon>
        <taxon>Terriglobia</taxon>
        <taxon>Bryobacterales</taxon>
        <taxon>Solibacteraceae</taxon>
        <taxon>Candidatus Solibacter</taxon>
    </lineage>
</organism>
<dbReference type="HOGENOM" id="CLU_1194256_0_0_0"/>
<keyword evidence="8" id="KW-0902">Two-component regulatory system</keyword>
<feature type="modified residue" description="Phosphohistidine" evidence="10">
    <location>
        <position position="182"/>
    </location>
</feature>
<evidence type="ECO:0000256" key="6">
    <source>
        <dbReference type="ARBA" id="ARBA00022840"/>
    </source>
</evidence>
<dbReference type="SUPFAM" id="SSF47226">
    <property type="entry name" value="Histidine-containing phosphotransfer domain, HPT domain"/>
    <property type="match status" value="1"/>
</dbReference>
<dbReference type="KEGG" id="sus:Acid_5903"/>
<dbReference type="STRING" id="234267.Acid_5903"/>
<proteinExistence type="predicted"/>
<evidence type="ECO:0000256" key="9">
    <source>
        <dbReference type="ARBA" id="ARBA00023136"/>
    </source>
</evidence>
<dbReference type="PROSITE" id="PS50894">
    <property type="entry name" value="HPT"/>
    <property type="match status" value="1"/>
</dbReference>
<dbReference type="GO" id="GO:0000160">
    <property type="term" value="P:phosphorelay signal transduction system"/>
    <property type="evidence" value="ECO:0007669"/>
    <property type="project" value="UniProtKB-KW"/>
</dbReference>
<dbReference type="InterPro" id="IPR036641">
    <property type="entry name" value="HPT_dom_sf"/>
</dbReference>
<evidence type="ECO:0000313" key="14">
    <source>
        <dbReference type="EMBL" id="ABJ86844.1"/>
    </source>
</evidence>
<keyword evidence="7" id="KW-1133">Transmembrane helix</keyword>
<dbReference type="GO" id="GO:0005886">
    <property type="term" value="C:plasma membrane"/>
    <property type="evidence" value="ECO:0007669"/>
    <property type="project" value="UniProtKB-SubCell"/>
</dbReference>
<keyword evidence="3 11" id="KW-0597">Phosphoprotein</keyword>
<dbReference type="PANTHER" id="PTHR45339:SF1">
    <property type="entry name" value="HYBRID SIGNAL TRANSDUCTION HISTIDINE KINASE J"/>
    <property type="match status" value="1"/>
</dbReference>
<evidence type="ECO:0000259" key="13">
    <source>
        <dbReference type="PROSITE" id="PS50894"/>
    </source>
</evidence>
<keyword evidence="5" id="KW-0547">Nucleotide-binding</keyword>
<dbReference type="eggNOG" id="COG3437">
    <property type="taxonomic scope" value="Bacteria"/>
</dbReference>
<accession>Q01U26</accession>
<evidence type="ECO:0000256" key="8">
    <source>
        <dbReference type="ARBA" id="ARBA00023012"/>
    </source>
</evidence>
<dbReference type="PROSITE" id="PS50110">
    <property type="entry name" value="RESPONSE_REGULATORY"/>
    <property type="match status" value="1"/>
</dbReference>
<dbReference type="SUPFAM" id="SSF52172">
    <property type="entry name" value="CheY-like"/>
    <property type="match status" value="1"/>
</dbReference>
<evidence type="ECO:0000256" key="11">
    <source>
        <dbReference type="PROSITE-ProRule" id="PRU00169"/>
    </source>
</evidence>
<dbReference type="GO" id="GO:0004672">
    <property type="term" value="F:protein kinase activity"/>
    <property type="evidence" value="ECO:0007669"/>
    <property type="project" value="UniProtKB-ARBA"/>
</dbReference>
<keyword evidence="6" id="KW-0067">ATP-binding</keyword>
<evidence type="ECO:0000256" key="5">
    <source>
        <dbReference type="ARBA" id="ARBA00022741"/>
    </source>
</evidence>
<evidence type="ECO:0000256" key="2">
    <source>
        <dbReference type="ARBA" id="ARBA00022475"/>
    </source>
</evidence>
<dbReference type="EMBL" id="CP000473">
    <property type="protein sequence ID" value="ABJ86844.1"/>
    <property type="molecule type" value="Genomic_DNA"/>
</dbReference>
<gene>
    <name evidence="14" type="ordered locus">Acid_5903</name>
</gene>
<dbReference type="InterPro" id="IPR001789">
    <property type="entry name" value="Sig_transdc_resp-reg_receiver"/>
</dbReference>
<dbReference type="AlphaFoldDB" id="Q01U26"/>
<dbReference type="InParanoid" id="Q01U26"/>
<evidence type="ECO:0000256" key="3">
    <source>
        <dbReference type="ARBA" id="ARBA00022553"/>
    </source>
</evidence>
<keyword evidence="9" id="KW-0472">Membrane</keyword>
<dbReference type="PANTHER" id="PTHR45339">
    <property type="entry name" value="HYBRID SIGNAL TRANSDUCTION HISTIDINE KINASE J"/>
    <property type="match status" value="1"/>
</dbReference>
<keyword evidence="2" id="KW-1003">Cell membrane</keyword>
<dbReference type="Pfam" id="PF00072">
    <property type="entry name" value="Response_reg"/>
    <property type="match status" value="1"/>
</dbReference>